<dbReference type="InterPro" id="IPR011766">
    <property type="entry name" value="TPP_enzyme_TPP-bd"/>
</dbReference>
<protein>
    <submittedName>
        <fullName evidence="3">2-oxoacid:ferredoxin oxidoreductase subunit beta</fullName>
    </submittedName>
</protein>
<dbReference type="PANTHER" id="PTHR48084:SF1">
    <property type="entry name" value="2-OXOGLUTARATE SYNTHASE SUBUNIT KORB"/>
    <property type="match status" value="1"/>
</dbReference>
<dbReference type="PANTHER" id="PTHR48084">
    <property type="entry name" value="2-OXOGLUTARATE OXIDOREDUCTASE SUBUNIT KORB-RELATED"/>
    <property type="match status" value="1"/>
</dbReference>
<comment type="caution">
    <text evidence="3">The sequence shown here is derived from an EMBL/GenBank/DDBJ whole genome shotgun (WGS) entry which is preliminary data.</text>
</comment>
<organism evidence="3">
    <name type="scientific">Desulfomonile tiedjei</name>
    <dbReference type="NCBI Taxonomy" id="2358"/>
    <lineage>
        <taxon>Bacteria</taxon>
        <taxon>Pseudomonadati</taxon>
        <taxon>Thermodesulfobacteriota</taxon>
        <taxon>Desulfomonilia</taxon>
        <taxon>Desulfomonilales</taxon>
        <taxon>Desulfomonilaceae</taxon>
        <taxon>Desulfomonile</taxon>
    </lineage>
</organism>
<dbReference type="EMBL" id="DTGT01000305">
    <property type="protein sequence ID" value="HGH61541.1"/>
    <property type="molecule type" value="Genomic_DNA"/>
</dbReference>
<dbReference type="CDD" id="cd03375">
    <property type="entry name" value="TPP_OGFOR"/>
    <property type="match status" value="1"/>
</dbReference>
<dbReference type="GO" id="GO:0045333">
    <property type="term" value="P:cellular respiration"/>
    <property type="evidence" value="ECO:0007669"/>
    <property type="project" value="UniProtKB-ARBA"/>
</dbReference>
<accession>A0A7C4ASG2</accession>
<dbReference type="InterPro" id="IPR029061">
    <property type="entry name" value="THDP-binding"/>
</dbReference>
<dbReference type="InterPro" id="IPR051457">
    <property type="entry name" value="2-oxoacid:Fd_oxidoreductase"/>
</dbReference>
<evidence type="ECO:0000256" key="1">
    <source>
        <dbReference type="ARBA" id="ARBA00023002"/>
    </source>
</evidence>
<dbReference type="GO" id="GO:0016625">
    <property type="term" value="F:oxidoreductase activity, acting on the aldehyde or oxo group of donors, iron-sulfur protein as acceptor"/>
    <property type="evidence" value="ECO:0007669"/>
    <property type="project" value="UniProtKB-ARBA"/>
</dbReference>
<evidence type="ECO:0000259" key="2">
    <source>
        <dbReference type="Pfam" id="PF02775"/>
    </source>
</evidence>
<dbReference type="GO" id="GO:0030976">
    <property type="term" value="F:thiamine pyrophosphate binding"/>
    <property type="evidence" value="ECO:0007669"/>
    <property type="project" value="InterPro"/>
</dbReference>
<sequence length="307" mass="33160">MIVKLRQLKPFDKDAADDLVRQGHGLHPDDRYLKPGRIPHIWCPGCGLGVVLTTFIDALRRKNLPVDKCAVVSGIGCTGRVAGYLDMDTYHTTHGRAIPFATGLALARPDIHVTVFSGDGDLFAIGGNHLIHAARRNVNLKVICVNNFNYGMTGGQVAPTTPMGAKTTTTPLGNAEPGFNLPYLARASGAVYVARWTTFHPRQLAHSIAQTFDKKGFTFIEAIAPCPTGYGRPNKLGAGLDEMRYYREMSEIKNGADPAEAAITLKGKIVVGAFVDVERPDFMQNYTDTILAKAQPKAKTAGEGRAA</sequence>
<dbReference type="Pfam" id="PF02775">
    <property type="entry name" value="TPP_enzyme_C"/>
    <property type="match status" value="1"/>
</dbReference>
<dbReference type="GO" id="GO:0044281">
    <property type="term" value="P:small molecule metabolic process"/>
    <property type="evidence" value="ECO:0007669"/>
    <property type="project" value="UniProtKB-ARBA"/>
</dbReference>
<proteinExistence type="predicted"/>
<reference evidence="3" key="1">
    <citation type="journal article" date="2020" name="mSystems">
        <title>Genome- and Community-Level Interaction Insights into Carbon Utilization and Element Cycling Functions of Hydrothermarchaeota in Hydrothermal Sediment.</title>
        <authorList>
            <person name="Zhou Z."/>
            <person name="Liu Y."/>
            <person name="Xu W."/>
            <person name="Pan J."/>
            <person name="Luo Z.H."/>
            <person name="Li M."/>
        </authorList>
    </citation>
    <scope>NUCLEOTIDE SEQUENCE [LARGE SCALE GENOMIC DNA]</scope>
    <source>
        <strain evidence="3">SpSt-769</strain>
    </source>
</reference>
<dbReference type="Gene3D" id="3.40.50.970">
    <property type="match status" value="1"/>
</dbReference>
<evidence type="ECO:0000313" key="3">
    <source>
        <dbReference type="EMBL" id="HGH61541.1"/>
    </source>
</evidence>
<feature type="domain" description="Thiamine pyrophosphate enzyme TPP-binding" evidence="2">
    <location>
        <begin position="82"/>
        <end position="221"/>
    </location>
</feature>
<dbReference type="SUPFAM" id="SSF52518">
    <property type="entry name" value="Thiamin diphosphate-binding fold (THDP-binding)"/>
    <property type="match status" value="1"/>
</dbReference>
<name>A0A7C4ASG2_9BACT</name>
<gene>
    <name evidence="3" type="ORF">ENV54_09615</name>
</gene>
<keyword evidence="1" id="KW-0560">Oxidoreductase</keyword>
<dbReference type="AlphaFoldDB" id="A0A7C4ASG2"/>